<feature type="compositionally biased region" description="Polar residues" evidence="4">
    <location>
        <begin position="666"/>
        <end position="678"/>
    </location>
</feature>
<dbReference type="PROSITE" id="PS50088">
    <property type="entry name" value="ANK_REPEAT"/>
    <property type="match status" value="2"/>
</dbReference>
<gene>
    <name evidence="6" type="ORF">RJ641_007066</name>
</gene>
<evidence type="ECO:0000256" key="1">
    <source>
        <dbReference type="ARBA" id="ARBA00022737"/>
    </source>
</evidence>
<feature type="transmembrane region" description="Helical" evidence="5">
    <location>
        <begin position="68"/>
        <end position="88"/>
    </location>
</feature>
<dbReference type="PANTHER" id="PTHR24186">
    <property type="entry name" value="PROTEIN PHOSPHATASE 1 REGULATORY SUBUNIT"/>
    <property type="match status" value="1"/>
</dbReference>
<organism evidence="6 7">
    <name type="scientific">Dillenia turbinata</name>
    <dbReference type="NCBI Taxonomy" id="194707"/>
    <lineage>
        <taxon>Eukaryota</taxon>
        <taxon>Viridiplantae</taxon>
        <taxon>Streptophyta</taxon>
        <taxon>Embryophyta</taxon>
        <taxon>Tracheophyta</taxon>
        <taxon>Spermatophyta</taxon>
        <taxon>Magnoliopsida</taxon>
        <taxon>eudicotyledons</taxon>
        <taxon>Gunneridae</taxon>
        <taxon>Pentapetalae</taxon>
        <taxon>Dilleniales</taxon>
        <taxon>Dilleniaceae</taxon>
        <taxon>Dillenia</taxon>
    </lineage>
</organism>
<dbReference type="Pfam" id="PF00023">
    <property type="entry name" value="Ank"/>
    <property type="match status" value="1"/>
</dbReference>
<feature type="region of interest" description="Disordered" evidence="4">
    <location>
        <begin position="665"/>
        <end position="691"/>
    </location>
</feature>
<reference evidence="6 7" key="1">
    <citation type="submission" date="2023-12" db="EMBL/GenBank/DDBJ databases">
        <title>A high-quality genome assembly for Dillenia turbinata (Dilleniales).</title>
        <authorList>
            <person name="Chanderbali A."/>
        </authorList>
    </citation>
    <scope>NUCLEOTIDE SEQUENCE [LARGE SCALE GENOMIC DNA]</scope>
    <source>
        <strain evidence="6">LSX21</strain>
        <tissue evidence="6">Leaf</tissue>
    </source>
</reference>
<comment type="caution">
    <text evidence="6">The sequence shown here is derived from an EMBL/GenBank/DDBJ whole genome shotgun (WGS) entry which is preliminary data.</text>
</comment>
<dbReference type="Proteomes" id="UP001370490">
    <property type="component" value="Unassembled WGS sequence"/>
</dbReference>
<evidence type="ECO:0000313" key="6">
    <source>
        <dbReference type="EMBL" id="KAK6928475.1"/>
    </source>
</evidence>
<keyword evidence="7" id="KW-1185">Reference proteome</keyword>
<feature type="compositionally biased region" description="Polar residues" evidence="4">
    <location>
        <begin position="625"/>
        <end position="638"/>
    </location>
</feature>
<dbReference type="PROSITE" id="PS50297">
    <property type="entry name" value="ANK_REP_REGION"/>
    <property type="match status" value="2"/>
</dbReference>
<dbReference type="GO" id="GO:0005886">
    <property type="term" value="C:plasma membrane"/>
    <property type="evidence" value="ECO:0007669"/>
    <property type="project" value="TreeGrafter"/>
</dbReference>
<keyword evidence="2 3" id="KW-0040">ANK repeat</keyword>
<feature type="region of interest" description="Disordered" evidence="4">
    <location>
        <begin position="737"/>
        <end position="757"/>
    </location>
</feature>
<feature type="repeat" description="ANK" evidence="3">
    <location>
        <begin position="335"/>
        <end position="357"/>
    </location>
</feature>
<dbReference type="PANTHER" id="PTHR24186:SF38">
    <property type="entry name" value="ANKYRIN REPEAT FAMILY PROTEIN"/>
    <property type="match status" value="1"/>
</dbReference>
<sequence>YVHVNRRVLNTPLKFEKDWWKVKEEKELSEGRSELELYKIIIKSSLCCLTEVKLGDRPSSLDCFSTRFLFLIFLFLPVAFFSMPPSYFPLRWESTGDQWWYVSPIDYAAANGHYDLVRELLRIDNNHLIKLSSLRRIRRLETVWDDEEQFDDVARCRSRVAQKLLHECERKNGKNSLIRAGYGGWLLYTAASAGDLFFVQELLQRDPLLVFGEGEYGVTDILYAAARSKNSEVFRLIFDFAVSPRFLTARGEMEEHLGEIPPAYKWEMMNRAVHAAARGGNLRILKELLVECHDVLACKDVQGSTILHAAAGRGQVEVVKHLMASYNMISSTDNQGNTALHIAAYRGQLAVLEALIQASPSSIFMTNNAGDTLLHMAVSGFQTPGFRRLDRQIELMKQLVCGQVLNTESIINAKNNEGRTALHLAIIGNIQSNLVELLMTVRSINVNIRDVNGMTPLDLLRQHPRSASSEILIKQLISAGAIFSCQNPTTRRAIASRLKMQGVGSPGTSFKISDTEIFLHTGIEISSDGSIDQGSPDMNEYSTELYHFYPTDENQSPLNQKKQSPVNYAAKRLKTLLHLPRNKDKKSIIIKKFEDENSPGSYKKSSNSGEPHTSLRHRFLKPSLLPNNKRTLSVRSNLPSPPNKKKIASGPKNSVMQAMPHLNAQHGHSASNSFSRSPLPSPKSLEKLKGIYTGNDDAGPSFSNPYFHDETPNLFRKSSVSKKTVNPYFCFGSPGLSIAKDSEDRLQVSHSHKPSLL</sequence>
<dbReference type="InterPro" id="IPR036770">
    <property type="entry name" value="Ankyrin_rpt-contain_sf"/>
</dbReference>
<dbReference type="SMART" id="SM00248">
    <property type="entry name" value="ANK"/>
    <property type="match status" value="9"/>
</dbReference>
<keyword evidence="1" id="KW-0677">Repeat</keyword>
<dbReference type="EMBL" id="JBAMMX010000014">
    <property type="protein sequence ID" value="KAK6928475.1"/>
    <property type="molecule type" value="Genomic_DNA"/>
</dbReference>
<dbReference type="Pfam" id="PF12796">
    <property type="entry name" value="Ank_2"/>
    <property type="match status" value="1"/>
</dbReference>
<evidence type="ECO:0000256" key="2">
    <source>
        <dbReference type="ARBA" id="ARBA00023043"/>
    </source>
</evidence>
<keyword evidence="5" id="KW-0812">Transmembrane</keyword>
<protein>
    <submittedName>
        <fullName evidence="6">Ankyrin repeat</fullName>
    </submittedName>
</protein>
<feature type="non-terminal residue" evidence="6">
    <location>
        <position position="757"/>
    </location>
</feature>
<feature type="compositionally biased region" description="Polar residues" evidence="4">
    <location>
        <begin position="598"/>
        <end position="611"/>
    </location>
</feature>
<feature type="repeat" description="ANK" evidence="3">
    <location>
        <begin position="302"/>
        <end position="334"/>
    </location>
</feature>
<evidence type="ECO:0000313" key="7">
    <source>
        <dbReference type="Proteomes" id="UP001370490"/>
    </source>
</evidence>
<evidence type="ECO:0000256" key="5">
    <source>
        <dbReference type="SAM" id="Phobius"/>
    </source>
</evidence>
<keyword evidence="5" id="KW-1133">Transmembrane helix</keyword>
<proteinExistence type="predicted"/>
<name>A0AAN8V6J8_9MAGN</name>
<evidence type="ECO:0000256" key="4">
    <source>
        <dbReference type="SAM" id="MobiDB-lite"/>
    </source>
</evidence>
<dbReference type="Gene3D" id="1.25.40.20">
    <property type="entry name" value="Ankyrin repeat-containing domain"/>
    <property type="match status" value="4"/>
</dbReference>
<feature type="region of interest" description="Disordered" evidence="4">
    <location>
        <begin position="590"/>
        <end position="651"/>
    </location>
</feature>
<keyword evidence="5" id="KW-0472">Membrane</keyword>
<dbReference type="InterPro" id="IPR002110">
    <property type="entry name" value="Ankyrin_rpt"/>
</dbReference>
<evidence type="ECO:0000256" key="3">
    <source>
        <dbReference type="PROSITE-ProRule" id="PRU00023"/>
    </source>
</evidence>
<accession>A0AAN8V6J8</accession>
<feature type="non-terminal residue" evidence="6">
    <location>
        <position position="1"/>
    </location>
</feature>
<dbReference type="AlphaFoldDB" id="A0AAN8V6J8"/>
<dbReference type="SUPFAM" id="SSF48403">
    <property type="entry name" value="Ankyrin repeat"/>
    <property type="match status" value="1"/>
</dbReference>